<evidence type="ECO:0000256" key="7">
    <source>
        <dbReference type="SAM" id="MobiDB-lite"/>
    </source>
</evidence>
<sequence>MYDESAGALGDSPCHLAEGSRWSPWSRGRVPYHSLAGVPTGAFMRGERLMCTSLHDPMWANCRPSGLGWRCRIVRDRYGIFPHAYLPDYLLRLNLGKQDCGELPPQQTTTPTGTATTTTTTKEVHMVPRTTAAQSGASPNPELLTCELCSKSHQRRDLLIRHRRRCQGPTKPQNRRKACDACVCAKTRCDYAQPICARCARRNTPCIYASSSTPDTNATTSSTTSNHSSVEDSAVDLFQSSEMSDMPSSSTATSDSLNSFSLTTTADSMDLSLWDTNMTSSWPLDAFEVTVSTAMPSAASLPGFDTNASTDSTSATDLPMSTDICFPQSGATSWNLPLFAHMASSHNLSTPTKSIPPPSTSLDAVRILGEYPAKLLSEELVAPFLHRTLYSDAVPDMTSLPWTSMAICCGSGLDSKNSKRFVRRAIDAARQRLIEAFPSYECMQQWDALHAMLLYEVLELRESLGDELETWKHGPRVKGLRSPFLLKMTHCYARSYPAIRNPDIDVFSDPGSAPTSTIASSWARWRITETARRTVFFANTLNFYINHNHVTGEQLPYYEPLDDDLILNMPLPCSEAAWNARDEPSWMMSMQTNPSPLVLDLAIEMGPSNGPLQEVTLKTMFSRYNREYIQQKFGRNVGFSDSDKRRALILLCACEQFC</sequence>
<dbReference type="Gene3D" id="4.10.240.10">
    <property type="entry name" value="Zn(2)-C6 fungal-type DNA-binding domain"/>
    <property type="match status" value="1"/>
</dbReference>
<dbReference type="PROSITE" id="PS50048">
    <property type="entry name" value="ZN2_CY6_FUNGAL_2"/>
    <property type="match status" value="1"/>
</dbReference>
<accession>A0A6A7BJH2</accession>
<reference evidence="10" key="1">
    <citation type="submission" date="2020-01" db="EMBL/GenBank/DDBJ databases">
        <authorList>
            <consortium name="DOE Joint Genome Institute"/>
            <person name="Haridas S."/>
            <person name="Albert R."/>
            <person name="Binder M."/>
            <person name="Bloem J."/>
            <person name="Labutti K."/>
            <person name="Salamov A."/>
            <person name="Andreopoulos B."/>
            <person name="Baker S.E."/>
            <person name="Barry K."/>
            <person name="Bills G."/>
            <person name="Bluhm B.H."/>
            <person name="Cannon C."/>
            <person name="Castanera R."/>
            <person name="Culley D.E."/>
            <person name="Daum C."/>
            <person name="Ezra D."/>
            <person name="Gonzalez J.B."/>
            <person name="Henrissat B."/>
            <person name="Kuo A."/>
            <person name="Liang C."/>
            <person name="Lipzen A."/>
            <person name="Lutzoni F."/>
            <person name="Magnuson J."/>
            <person name="Mondo S."/>
            <person name="Nolan M."/>
            <person name="Ohm R."/>
            <person name="Pangilinan J."/>
            <person name="Park H.-J."/>
            <person name="Ramirez L."/>
            <person name="Alfaro M."/>
            <person name="Sun H."/>
            <person name="Tritt A."/>
            <person name="Yoshinaga Y."/>
            <person name="Zwiers L.-H."/>
            <person name="Turgeon B.G."/>
            <person name="Goodwin S.B."/>
            <person name="Spatafora J.W."/>
            <person name="Crous P.W."/>
            <person name="Grigoriev I.V."/>
        </authorList>
    </citation>
    <scope>NUCLEOTIDE SEQUENCE</scope>
    <source>
        <strain evidence="10">IPT5</strain>
    </source>
</reference>
<keyword evidence="5" id="KW-0539">Nucleus</keyword>
<keyword evidence="4" id="KW-0804">Transcription</keyword>
<keyword evidence="6" id="KW-0863">Zinc-finger</keyword>
<dbReference type="InterPro" id="IPR013087">
    <property type="entry name" value="Znf_C2H2_type"/>
</dbReference>
<name>A0A6A7BJH2_9PLEO</name>
<evidence type="ECO:0000256" key="1">
    <source>
        <dbReference type="ARBA" id="ARBA00022723"/>
    </source>
</evidence>
<dbReference type="SUPFAM" id="SSF57701">
    <property type="entry name" value="Zn2/Cys6 DNA-binding domain"/>
    <property type="match status" value="1"/>
</dbReference>
<keyword evidence="1" id="KW-0479">Metal-binding</keyword>
<feature type="compositionally biased region" description="Low complexity" evidence="7">
    <location>
        <begin position="210"/>
        <end position="228"/>
    </location>
</feature>
<keyword evidence="3" id="KW-0805">Transcription regulation</keyword>
<evidence type="ECO:0000256" key="5">
    <source>
        <dbReference type="ARBA" id="ARBA00023242"/>
    </source>
</evidence>
<evidence type="ECO:0000256" key="6">
    <source>
        <dbReference type="PROSITE-ProRule" id="PRU00042"/>
    </source>
</evidence>
<evidence type="ECO:0000259" key="8">
    <source>
        <dbReference type="PROSITE" id="PS50048"/>
    </source>
</evidence>
<keyword evidence="11" id="KW-1185">Reference proteome</keyword>
<dbReference type="Proteomes" id="UP000799423">
    <property type="component" value="Unassembled WGS sequence"/>
</dbReference>
<dbReference type="PANTHER" id="PTHR47660:SF3">
    <property type="entry name" value="FINGER DOMAIN PROTEIN, PUTATIVE (AFU_ORTHOLOGUE AFUA_4G03310)-RELATED"/>
    <property type="match status" value="1"/>
</dbReference>
<gene>
    <name evidence="10" type="ORF">T440DRAFT_504873</name>
</gene>
<feature type="domain" description="C2H2-type" evidence="9">
    <location>
        <begin position="144"/>
        <end position="172"/>
    </location>
</feature>
<evidence type="ECO:0000313" key="10">
    <source>
        <dbReference type="EMBL" id="KAF2854605.1"/>
    </source>
</evidence>
<feature type="domain" description="Zn(2)-C6 fungal-type" evidence="8">
    <location>
        <begin position="178"/>
        <end position="208"/>
    </location>
</feature>
<dbReference type="GO" id="GO:0000981">
    <property type="term" value="F:DNA-binding transcription factor activity, RNA polymerase II-specific"/>
    <property type="evidence" value="ECO:0007669"/>
    <property type="project" value="InterPro"/>
</dbReference>
<dbReference type="AlphaFoldDB" id="A0A6A7BJH2"/>
<protein>
    <recommendedName>
        <fullName evidence="12">Zn(2)-C6 fungal-type domain-containing protein</fullName>
    </recommendedName>
</protein>
<dbReference type="Pfam" id="PF00172">
    <property type="entry name" value="Zn_clus"/>
    <property type="match status" value="1"/>
</dbReference>
<evidence type="ECO:0000313" key="11">
    <source>
        <dbReference type="Proteomes" id="UP000799423"/>
    </source>
</evidence>
<evidence type="ECO:0000256" key="3">
    <source>
        <dbReference type="ARBA" id="ARBA00023015"/>
    </source>
</evidence>
<organism evidence="10 11">
    <name type="scientific">Plenodomus tracheiphilus IPT5</name>
    <dbReference type="NCBI Taxonomy" id="1408161"/>
    <lineage>
        <taxon>Eukaryota</taxon>
        <taxon>Fungi</taxon>
        <taxon>Dikarya</taxon>
        <taxon>Ascomycota</taxon>
        <taxon>Pezizomycotina</taxon>
        <taxon>Dothideomycetes</taxon>
        <taxon>Pleosporomycetidae</taxon>
        <taxon>Pleosporales</taxon>
        <taxon>Pleosporineae</taxon>
        <taxon>Leptosphaeriaceae</taxon>
        <taxon>Plenodomus</taxon>
    </lineage>
</organism>
<keyword evidence="2" id="KW-0862">Zinc</keyword>
<evidence type="ECO:0008006" key="12">
    <source>
        <dbReference type="Google" id="ProtNLM"/>
    </source>
</evidence>
<feature type="region of interest" description="Disordered" evidence="7">
    <location>
        <begin position="210"/>
        <end position="231"/>
    </location>
</feature>
<dbReference type="CDD" id="cd00067">
    <property type="entry name" value="GAL4"/>
    <property type="match status" value="1"/>
</dbReference>
<dbReference type="InterPro" id="IPR036864">
    <property type="entry name" value="Zn2-C6_fun-type_DNA-bd_sf"/>
</dbReference>
<dbReference type="PANTHER" id="PTHR47660">
    <property type="entry name" value="TRANSCRIPTION FACTOR WITH C2H2 AND ZN(2)-CYS(6) DNA BINDING DOMAIN (EUROFUNG)-RELATED-RELATED"/>
    <property type="match status" value="1"/>
</dbReference>
<dbReference type="SMART" id="SM00066">
    <property type="entry name" value="GAL4"/>
    <property type="match status" value="1"/>
</dbReference>
<evidence type="ECO:0000259" key="9">
    <source>
        <dbReference type="PROSITE" id="PS50157"/>
    </source>
</evidence>
<dbReference type="OrthoDB" id="5423818at2759"/>
<proteinExistence type="predicted"/>
<dbReference type="InterPro" id="IPR001138">
    <property type="entry name" value="Zn2Cys6_DnaBD"/>
</dbReference>
<dbReference type="GO" id="GO:0008270">
    <property type="term" value="F:zinc ion binding"/>
    <property type="evidence" value="ECO:0007669"/>
    <property type="project" value="UniProtKB-KW"/>
</dbReference>
<evidence type="ECO:0000256" key="2">
    <source>
        <dbReference type="ARBA" id="ARBA00022833"/>
    </source>
</evidence>
<dbReference type="EMBL" id="MU006292">
    <property type="protein sequence ID" value="KAF2854605.1"/>
    <property type="molecule type" value="Genomic_DNA"/>
</dbReference>
<dbReference type="PROSITE" id="PS50157">
    <property type="entry name" value="ZINC_FINGER_C2H2_2"/>
    <property type="match status" value="1"/>
</dbReference>
<evidence type="ECO:0000256" key="4">
    <source>
        <dbReference type="ARBA" id="ARBA00023163"/>
    </source>
</evidence>